<proteinExistence type="predicted"/>
<feature type="compositionally biased region" description="Polar residues" evidence="1">
    <location>
        <begin position="1"/>
        <end position="13"/>
    </location>
</feature>
<reference evidence="2 3" key="1">
    <citation type="submission" date="2019-05" db="EMBL/GenBank/DDBJ databases">
        <title>Ruegeria sp. nov., isolated from tidal flat.</title>
        <authorList>
            <person name="Kim W."/>
        </authorList>
    </citation>
    <scope>NUCLEOTIDE SEQUENCE [LARGE SCALE GENOMIC DNA]</scope>
    <source>
        <strain evidence="2 3">CAU 1488</strain>
    </source>
</reference>
<keyword evidence="3" id="KW-1185">Reference proteome</keyword>
<protein>
    <submittedName>
        <fullName evidence="2">Uncharacterized protein</fullName>
    </submittedName>
</protein>
<feature type="region of interest" description="Disordered" evidence="1">
    <location>
        <begin position="1"/>
        <end position="21"/>
    </location>
</feature>
<evidence type="ECO:0000313" key="3">
    <source>
        <dbReference type="Proteomes" id="UP001193035"/>
    </source>
</evidence>
<name>A0ABY2X2T0_9RHOB</name>
<dbReference type="Proteomes" id="UP001193035">
    <property type="component" value="Unassembled WGS sequence"/>
</dbReference>
<organism evidence="2 3">
    <name type="scientific">Ruegeria sediminis</name>
    <dbReference type="NCBI Taxonomy" id="2583820"/>
    <lineage>
        <taxon>Bacteria</taxon>
        <taxon>Pseudomonadati</taxon>
        <taxon>Pseudomonadota</taxon>
        <taxon>Alphaproteobacteria</taxon>
        <taxon>Rhodobacterales</taxon>
        <taxon>Roseobacteraceae</taxon>
        <taxon>Ruegeria</taxon>
    </lineage>
</organism>
<dbReference type="RefSeq" id="WP_138839753.1">
    <property type="nucleotide sequence ID" value="NZ_VCPD01000001.1"/>
</dbReference>
<evidence type="ECO:0000256" key="1">
    <source>
        <dbReference type="SAM" id="MobiDB-lite"/>
    </source>
</evidence>
<evidence type="ECO:0000313" key="2">
    <source>
        <dbReference type="EMBL" id="TMV09694.1"/>
    </source>
</evidence>
<sequence length="113" mass="13155">MAISNYTRPSKTPASAVGEKNRARWSLHFRKKLLSLIEPVEFLTAEEDAANDAHKYPWGNRRRWVSIRIRADQMAAIELLQKRHLKATGKEISRAEVLWHFSVNVFDAETNYF</sequence>
<dbReference type="EMBL" id="VCPD01000001">
    <property type="protein sequence ID" value="TMV09694.1"/>
    <property type="molecule type" value="Genomic_DNA"/>
</dbReference>
<accession>A0ABY2X2T0</accession>
<comment type="caution">
    <text evidence="2">The sequence shown here is derived from an EMBL/GenBank/DDBJ whole genome shotgun (WGS) entry which is preliminary data.</text>
</comment>
<gene>
    <name evidence="2" type="ORF">FGK63_01085</name>
</gene>